<protein>
    <submittedName>
        <fullName evidence="3">Glutamyl-tRNA(Gln) amidotransferase subunit A</fullName>
        <ecNumber evidence="3">6.3.5.7</ecNumber>
    </submittedName>
</protein>
<keyword evidence="3" id="KW-0436">Ligase</keyword>
<proteinExistence type="predicted"/>
<evidence type="ECO:0000313" key="3">
    <source>
        <dbReference type="EMBL" id="AZG44558.1"/>
    </source>
</evidence>
<keyword evidence="4" id="KW-1185">Reference proteome</keyword>
<dbReference type="InterPro" id="IPR020556">
    <property type="entry name" value="Amidase_CS"/>
</dbReference>
<dbReference type="InterPro" id="IPR023631">
    <property type="entry name" value="Amidase_dom"/>
</dbReference>
<dbReference type="Pfam" id="PF01425">
    <property type="entry name" value="Amidase"/>
    <property type="match status" value="1"/>
</dbReference>
<dbReference type="KEGG" id="gom:D7316_01144"/>
<accession>A0A3G8JI10</accession>
<dbReference type="PANTHER" id="PTHR46310:SF7">
    <property type="entry name" value="AMIDASE 1"/>
    <property type="match status" value="1"/>
</dbReference>
<dbReference type="InterPro" id="IPR036928">
    <property type="entry name" value="AS_sf"/>
</dbReference>
<organism evidence="3 4">
    <name type="scientific">Gordonia insulae</name>
    <dbReference type="NCBI Taxonomy" id="2420509"/>
    <lineage>
        <taxon>Bacteria</taxon>
        <taxon>Bacillati</taxon>
        <taxon>Actinomycetota</taxon>
        <taxon>Actinomycetes</taxon>
        <taxon>Mycobacteriales</taxon>
        <taxon>Gordoniaceae</taxon>
        <taxon>Gordonia</taxon>
    </lineage>
</organism>
<evidence type="ECO:0000256" key="1">
    <source>
        <dbReference type="SAM" id="MobiDB-lite"/>
    </source>
</evidence>
<evidence type="ECO:0000313" key="4">
    <source>
        <dbReference type="Proteomes" id="UP000271469"/>
    </source>
</evidence>
<gene>
    <name evidence="3" type="primary">gatA_1</name>
    <name evidence="3" type="ORF">D7316_01144</name>
</gene>
<feature type="region of interest" description="Disordered" evidence="1">
    <location>
        <begin position="148"/>
        <end position="169"/>
    </location>
</feature>
<dbReference type="Gene3D" id="3.90.1300.10">
    <property type="entry name" value="Amidase signature (AS) domain"/>
    <property type="match status" value="1"/>
</dbReference>
<keyword evidence="3" id="KW-0808">Transferase</keyword>
<dbReference type="EMBL" id="CP033972">
    <property type="protein sequence ID" value="AZG44558.1"/>
    <property type="molecule type" value="Genomic_DNA"/>
</dbReference>
<dbReference type="PROSITE" id="PS00571">
    <property type="entry name" value="AMIDASES"/>
    <property type="match status" value="1"/>
</dbReference>
<reference evidence="3 4" key="1">
    <citation type="submission" date="2018-11" db="EMBL/GenBank/DDBJ databases">
        <title>Gordonia insulae sp. nov., isolated from an island soil.</title>
        <authorList>
            <person name="Kim Y.S."/>
            <person name="Kim S.B."/>
        </authorList>
    </citation>
    <scope>NUCLEOTIDE SEQUENCE [LARGE SCALE GENOMIC DNA]</scope>
    <source>
        <strain evidence="3 4">MMS17-SY073</strain>
    </source>
</reference>
<dbReference type="GO" id="GO:0050567">
    <property type="term" value="F:glutaminyl-tRNA synthase (glutamine-hydrolyzing) activity"/>
    <property type="evidence" value="ECO:0007669"/>
    <property type="project" value="UniProtKB-EC"/>
</dbReference>
<dbReference type="AlphaFoldDB" id="A0A3G8JI10"/>
<dbReference type="PANTHER" id="PTHR46310">
    <property type="entry name" value="AMIDASE 1"/>
    <property type="match status" value="1"/>
</dbReference>
<dbReference type="InterPro" id="IPR006311">
    <property type="entry name" value="TAT_signal"/>
</dbReference>
<dbReference type="Proteomes" id="UP000271469">
    <property type="component" value="Chromosome"/>
</dbReference>
<dbReference type="SUPFAM" id="SSF75304">
    <property type="entry name" value="Amidase signature (AS) enzymes"/>
    <property type="match status" value="1"/>
</dbReference>
<evidence type="ECO:0000259" key="2">
    <source>
        <dbReference type="Pfam" id="PF01425"/>
    </source>
</evidence>
<dbReference type="PROSITE" id="PS51318">
    <property type="entry name" value="TAT"/>
    <property type="match status" value="1"/>
</dbReference>
<sequence>MRADHLRIMDKETDDDMQDLTRRGFLGAAGVSVAGALGLATTGSTTAAPRPGNVSPAIDPTVWREHGTPLVAPTGHGLLAGKTVAVKDLYSIRGHRVGAGNTVWLSQSQPSAVTAPSVAALLAAGASIAGISRTDEFAYSLAGTNGHYGTPPNPQAPDRIPGGSSSGSASAVSLHEATIGLGTDTGGSIRIPSSYQGLYGIRTTHGAISTDGLLPLAPSFDTVGWMTRTRADLVATTAALAPGLPASLDVSLVYSDDIINVAGPDVAPAVRAGIKRLRTRIPVRSIAFDISVLPQWVKAFQTRQGWEAWQAHGRWISRHWDSLNPDVRSRFETASKVTTSDLAAADRVLATARDRINRALGDAVLLLPSASSTAPTRASAAIGGGVIEDTRARTFQLTCLAGIVGRPAVSNPLPSAGPPVGLCAVGPRGSDLALAALPVV</sequence>
<dbReference type="GO" id="GO:0016740">
    <property type="term" value="F:transferase activity"/>
    <property type="evidence" value="ECO:0007669"/>
    <property type="project" value="UniProtKB-KW"/>
</dbReference>
<name>A0A3G8JI10_9ACTN</name>
<dbReference type="EC" id="6.3.5.7" evidence="3"/>
<feature type="domain" description="Amidase" evidence="2">
    <location>
        <begin position="76"/>
        <end position="432"/>
    </location>
</feature>